<accession>A0A7Y2LYT8</accession>
<dbReference type="GO" id="GO:0016887">
    <property type="term" value="F:ATP hydrolysis activity"/>
    <property type="evidence" value="ECO:0007669"/>
    <property type="project" value="InterPro"/>
</dbReference>
<keyword evidence="2" id="KW-1003">Cell membrane</keyword>
<dbReference type="PROSITE" id="PS50893">
    <property type="entry name" value="ABC_TRANSPORTER_2"/>
    <property type="match status" value="1"/>
</dbReference>
<name>A0A7Y2LYT8_9MICO</name>
<dbReference type="Pfam" id="PF00005">
    <property type="entry name" value="ABC_tran"/>
    <property type="match status" value="1"/>
</dbReference>
<dbReference type="PANTHER" id="PTHR43875:SF15">
    <property type="entry name" value="TREHALOSE IMPORT ATP-BINDING PROTEIN SUGC"/>
    <property type="match status" value="1"/>
</dbReference>
<dbReference type="SUPFAM" id="SSF52540">
    <property type="entry name" value="P-loop containing nucleoside triphosphate hydrolases"/>
    <property type="match status" value="1"/>
</dbReference>
<dbReference type="Proteomes" id="UP000543598">
    <property type="component" value="Unassembled WGS sequence"/>
</dbReference>
<gene>
    <name evidence="9" type="ORF">HLA99_05715</name>
</gene>
<protein>
    <recommendedName>
        <fullName evidence="7">ABC-type quaternary amine transporter</fullName>
        <ecNumber evidence="7">7.6.2.9</ecNumber>
    </recommendedName>
</protein>
<dbReference type="Gene3D" id="2.40.50.100">
    <property type="match status" value="1"/>
</dbReference>
<evidence type="ECO:0000313" key="10">
    <source>
        <dbReference type="Proteomes" id="UP000543598"/>
    </source>
</evidence>
<keyword evidence="3" id="KW-0547">Nucleotide-binding</keyword>
<keyword evidence="4 9" id="KW-0067">ATP-binding</keyword>
<dbReference type="Gene3D" id="3.40.50.300">
    <property type="entry name" value="P-loop containing nucleotide triphosphate hydrolases"/>
    <property type="match status" value="1"/>
</dbReference>
<dbReference type="InterPro" id="IPR003439">
    <property type="entry name" value="ABC_transporter-like_ATP-bd"/>
</dbReference>
<dbReference type="PANTHER" id="PTHR43875">
    <property type="entry name" value="MALTODEXTRIN IMPORT ATP-BINDING PROTEIN MSMX"/>
    <property type="match status" value="1"/>
</dbReference>
<evidence type="ECO:0000256" key="7">
    <source>
        <dbReference type="ARBA" id="ARBA00066388"/>
    </source>
</evidence>
<dbReference type="InterPro" id="IPR047641">
    <property type="entry name" value="ABC_transpr_MalK/UgpC-like"/>
</dbReference>
<evidence type="ECO:0000256" key="4">
    <source>
        <dbReference type="ARBA" id="ARBA00022840"/>
    </source>
</evidence>
<dbReference type="SMART" id="SM00382">
    <property type="entry name" value="AAA"/>
    <property type="match status" value="1"/>
</dbReference>
<keyword evidence="5" id="KW-1278">Translocase</keyword>
<reference evidence="9 10" key="1">
    <citation type="submission" date="2020-05" db="EMBL/GenBank/DDBJ databases">
        <title>MicrobeNet Type strains.</title>
        <authorList>
            <person name="Nicholson A.C."/>
        </authorList>
    </citation>
    <scope>NUCLEOTIDE SEQUENCE [LARGE SCALE GENOMIC DNA]</scope>
    <source>
        <strain evidence="9 10">JCM 14282</strain>
    </source>
</reference>
<evidence type="ECO:0000259" key="8">
    <source>
        <dbReference type="PROSITE" id="PS50893"/>
    </source>
</evidence>
<dbReference type="InterPro" id="IPR027417">
    <property type="entry name" value="P-loop_NTPase"/>
</dbReference>
<dbReference type="InterPro" id="IPR003593">
    <property type="entry name" value="AAA+_ATPase"/>
</dbReference>
<keyword evidence="1" id="KW-0813">Transport</keyword>
<dbReference type="InterPro" id="IPR008995">
    <property type="entry name" value="Mo/tungstate-bd_C_term_dom"/>
</dbReference>
<evidence type="ECO:0000256" key="6">
    <source>
        <dbReference type="ARBA" id="ARBA00023136"/>
    </source>
</evidence>
<proteinExistence type="predicted"/>
<evidence type="ECO:0000256" key="3">
    <source>
        <dbReference type="ARBA" id="ARBA00022741"/>
    </source>
</evidence>
<sequence length="387" mass="41334">MAKDSVIEDVEKQLPLIASDVSKHFKRASGETTKALDDVSLKVEKGEMIVLLGPSGCGKTTLLRCVAGLEYPDAGTMSLAGELVYDRSKKVSVPANRRDINMMFQTYALWPHLTLVDNVAYPLRVDGMKRAAARARALEYLELVGIGGLGKQYPSQASGGQQQRAALARTLVAAPSLVLFDEPLSNVDAKVRVALRAEISRLHHELGFAALYVTHDQSEALALGDRVAVMNSGRIMEFATPTQLYSKPDTRFVAEFLGSANVLPASILDIGETELRLRTASAGDLVVPRGALLSPEPHPAEVFVMWRPENAVVGPAGAGDAVSDSSSIDGVVADAIFAGSHTDLTVALADGRTIHAFAPGVNSHEAFAIDDRVIVRVPHDALRILVA</sequence>
<evidence type="ECO:0000256" key="2">
    <source>
        <dbReference type="ARBA" id="ARBA00022475"/>
    </source>
</evidence>
<keyword evidence="10" id="KW-1185">Reference proteome</keyword>
<organism evidence="9 10">
    <name type="scientific">Microbacterium ulmi</name>
    <dbReference type="NCBI Taxonomy" id="179095"/>
    <lineage>
        <taxon>Bacteria</taxon>
        <taxon>Bacillati</taxon>
        <taxon>Actinomycetota</taxon>
        <taxon>Actinomycetes</taxon>
        <taxon>Micrococcales</taxon>
        <taxon>Microbacteriaceae</taxon>
        <taxon>Microbacterium</taxon>
    </lineage>
</organism>
<evidence type="ECO:0000256" key="1">
    <source>
        <dbReference type="ARBA" id="ARBA00022448"/>
    </source>
</evidence>
<evidence type="ECO:0000256" key="5">
    <source>
        <dbReference type="ARBA" id="ARBA00022967"/>
    </source>
</evidence>
<dbReference type="RefSeq" id="WP_167038801.1">
    <property type="nucleotide sequence ID" value="NZ_BAAANA010000001.1"/>
</dbReference>
<dbReference type="AlphaFoldDB" id="A0A7Y2LYT8"/>
<dbReference type="GO" id="GO:0055052">
    <property type="term" value="C:ATP-binding cassette (ABC) transporter complex, substrate-binding subunit-containing"/>
    <property type="evidence" value="ECO:0007669"/>
    <property type="project" value="TreeGrafter"/>
</dbReference>
<feature type="domain" description="ABC transporter" evidence="8">
    <location>
        <begin position="16"/>
        <end position="257"/>
    </location>
</feature>
<dbReference type="EC" id="7.6.2.9" evidence="7"/>
<dbReference type="SUPFAM" id="SSF50331">
    <property type="entry name" value="MOP-like"/>
    <property type="match status" value="1"/>
</dbReference>
<dbReference type="FunFam" id="3.40.50.300:FF:000425">
    <property type="entry name" value="Probable ABC transporter, ATP-binding subunit"/>
    <property type="match status" value="1"/>
</dbReference>
<dbReference type="GO" id="GO:0005524">
    <property type="term" value="F:ATP binding"/>
    <property type="evidence" value="ECO:0007669"/>
    <property type="project" value="UniProtKB-KW"/>
</dbReference>
<evidence type="ECO:0000313" key="9">
    <source>
        <dbReference type="EMBL" id="NNH03345.1"/>
    </source>
</evidence>
<comment type="caution">
    <text evidence="9">The sequence shown here is derived from an EMBL/GenBank/DDBJ whole genome shotgun (WGS) entry which is preliminary data.</text>
</comment>
<dbReference type="EMBL" id="JABEMB010000005">
    <property type="protein sequence ID" value="NNH03345.1"/>
    <property type="molecule type" value="Genomic_DNA"/>
</dbReference>
<dbReference type="GO" id="GO:0015418">
    <property type="term" value="F:ABC-type quaternary ammonium compound transporting activity"/>
    <property type="evidence" value="ECO:0007669"/>
    <property type="project" value="UniProtKB-EC"/>
</dbReference>
<keyword evidence="6" id="KW-0472">Membrane</keyword>
<dbReference type="InterPro" id="IPR013611">
    <property type="entry name" value="Transp-assoc_OB_typ2"/>
</dbReference>
<dbReference type="Pfam" id="PF08402">
    <property type="entry name" value="TOBE_2"/>
    <property type="match status" value="1"/>
</dbReference>